<sequence>MVSNPESATKLFLPPLKPGASVGMDGHGQWQRSTNVTFDSLANSLALPDGRETGNVCSIPDIWARPLWVEMVLTDNSPHPLRSAFQEQWKGMLAAIALAEVQGFDLRAKFLDLTGHPQDKLISSLLELIPDQNRSVYSLDAGRTNPWTKIFLFLWNDRPVGMTSPSTLLCPSADGDWTGLPWWQEGKLRSPLTPEDHLTQDEKIQLWLWLDNLKAQVETCSRESGYVRTIKELVNEFQTELETALGSAPAGQRLRPSKKANYFGVPIYGGPLGAFNTPIGEKAMPSSVQLMPRMNIGQKALYIIPDRQTLLDQWIHKKQKDIWIYDTSLVNFNLEEFKRKLKANEDYLCVADIFLKDFYFIEEANQLPGGLMPQGYENVTYLDSENNEHHLTPLLPINPQLLNYFTPEELISKIELKPTQIGTTPGVQVSLTLPLSEGEYRIEREYPIIEDHALNEVPVLEVWPNFQATGWREYYAFYYFKKVETEKTFRVQFPNVEAVHPPVIDDFQLSRLPNFPGFVTCQSEEYPDLTLGVILLQTPPRIPDGNPNKTWTVGIDFGTSFTNVYYSINNTARPLELSPLNLQVTAIMGGKRSSLLYQYFFSPVPQKFPLATVLTTLGTRGEQERIFDGRIYIPESQNLDMFNPEHDDIKTDLKWKRGNNDDNQRFLEDLALVIAAEATKNQVRILKWTFSYPSSFSPNDKSQYRTNWQRIIEDLPNQTGLQFAPLDPNPRIYYRSESVALAQYFYAEEGQNLLYTTCIDMGGGSSDISIWVRRKLIHQCSVLLAGNLLFSQFFKQKPRFVQQQFKINIDSLASGNKEEAFYAKLNAVLSEKGEEWLRKQRGLIDDDPDLQYILQRTAIGISGLYYYVGSILQALHLEGKYDRQDNTPVYIGGNGCRIFHWLSPGGLFDSDCDAHRLFSRMLSKGSGFPDRGERTFLSSQPKAEVACGLVLDQNATGLTGLEEEDEEPFAGEDCLVNGEEISWSDRLQLPEEVNTFKVAKLNYLENFLDEFHKALTDLKIQSIKPLEAYRDERRRERLLRDTNTTLDDKLLNMTGNVNDIRKEPPFILELKALLENIK</sequence>
<dbReference type="EMBL" id="BIMW01000010">
    <property type="protein sequence ID" value="GCE92285.1"/>
    <property type="molecule type" value="Genomic_DNA"/>
</dbReference>
<dbReference type="Proteomes" id="UP000326169">
    <property type="component" value="Unassembled WGS sequence"/>
</dbReference>
<dbReference type="GeneID" id="301681299"/>
<evidence type="ECO:0000313" key="1">
    <source>
        <dbReference type="EMBL" id="GCE92285.1"/>
    </source>
</evidence>
<accession>A0A5M3T1J7</accession>
<evidence type="ECO:0000313" key="2">
    <source>
        <dbReference type="Proteomes" id="UP000326169"/>
    </source>
</evidence>
<organism evidence="1 2">
    <name type="scientific">Limnospira platensis NIES-46</name>
    <dbReference type="NCBI Taxonomy" id="1236695"/>
    <lineage>
        <taxon>Bacteria</taxon>
        <taxon>Bacillati</taxon>
        <taxon>Cyanobacteriota</taxon>
        <taxon>Cyanophyceae</taxon>
        <taxon>Oscillatoriophycideae</taxon>
        <taxon>Oscillatoriales</taxon>
        <taxon>Sirenicapillariaceae</taxon>
        <taxon>Limnospira</taxon>
    </lineage>
</organism>
<gene>
    <name evidence="1" type="ORF">NIES46_03240</name>
</gene>
<reference evidence="1 2" key="1">
    <citation type="journal article" date="2019" name="J Genomics">
        <title>The Draft Genome of a Hydrogen-producing Cyanobacterium, Arthrospira platensis NIES-46.</title>
        <authorList>
            <person name="Suzuki S."/>
            <person name="Yamaguchi H."/>
            <person name="Kawachi M."/>
        </authorList>
    </citation>
    <scope>NUCLEOTIDE SEQUENCE [LARGE SCALE GENOMIC DNA]</scope>
    <source>
        <strain evidence="1 2">NIES-46</strain>
    </source>
</reference>
<comment type="caution">
    <text evidence="1">The sequence shown here is derived from an EMBL/GenBank/DDBJ whole genome shotgun (WGS) entry which is preliminary data.</text>
</comment>
<protein>
    <submittedName>
        <fullName evidence="1">Uncharacterized protein</fullName>
    </submittedName>
</protein>
<name>A0A5M3T1J7_LIMPL</name>
<keyword evidence="2" id="KW-1185">Reference proteome</keyword>
<proteinExistence type="predicted"/>
<dbReference type="RefSeq" id="WP_014274593.1">
    <property type="nucleotide sequence ID" value="NZ_BIMW01000010.1"/>
</dbReference>